<dbReference type="Gene3D" id="3.40.50.720">
    <property type="entry name" value="NAD(P)-binding Rossmann-like Domain"/>
    <property type="match status" value="1"/>
</dbReference>
<feature type="domain" description="NAD-dependent epimerase/dehydratase" evidence="3">
    <location>
        <begin position="112"/>
        <end position="321"/>
    </location>
</feature>
<dbReference type="AlphaFoldDB" id="A0AAU2VN23"/>
<feature type="region of interest" description="Disordered" evidence="1">
    <location>
        <begin position="29"/>
        <end position="109"/>
    </location>
</feature>
<proteinExistence type="predicted"/>
<evidence type="ECO:0000256" key="2">
    <source>
        <dbReference type="SAM" id="Phobius"/>
    </source>
</evidence>
<gene>
    <name evidence="4" type="ORF">OG398_11900</name>
</gene>
<dbReference type="InterPro" id="IPR036291">
    <property type="entry name" value="NAD(P)-bd_dom_sf"/>
</dbReference>
<evidence type="ECO:0000313" key="4">
    <source>
        <dbReference type="EMBL" id="WTW68915.1"/>
    </source>
</evidence>
<dbReference type="Pfam" id="PF01370">
    <property type="entry name" value="Epimerase"/>
    <property type="match status" value="1"/>
</dbReference>
<dbReference type="PANTHER" id="PTHR43245">
    <property type="entry name" value="BIFUNCTIONAL POLYMYXIN RESISTANCE PROTEIN ARNA"/>
    <property type="match status" value="1"/>
</dbReference>
<evidence type="ECO:0000256" key="1">
    <source>
        <dbReference type="SAM" id="MobiDB-lite"/>
    </source>
</evidence>
<dbReference type="PANTHER" id="PTHR43245:SF52">
    <property type="entry name" value="NAD-DEPENDENT EPIMERASE_DEHYDRATASE"/>
    <property type="match status" value="1"/>
</dbReference>
<protein>
    <submittedName>
        <fullName evidence="4">SDR family oxidoreductase</fullName>
    </submittedName>
</protein>
<keyword evidence="2" id="KW-1133">Transmembrane helix</keyword>
<evidence type="ECO:0000259" key="3">
    <source>
        <dbReference type="Pfam" id="PF01370"/>
    </source>
</evidence>
<name>A0AAU2VN23_9ACTN</name>
<keyword evidence="2" id="KW-0472">Membrane</keyword>
<keyword evidence="2" id="KW-0812">Transmembrane</keyword>
<dbReference type="SUPFAM" id="SSF51735">
    <property type="entry name" value="NAD(P)-binding Rossmann-fold domains"/>
    <property type="match status" value="1"/>
</dbReference>
<reference evidence="4" key="1">
    <citation type="submission" date="2022-10" db="EMBL/GenBank/DDBJ databases">
        <title>The complete genomes of actinobacterial strains from the NBC collection.</title>
        <authorList>
            <person name="Joergensen T.S."/>
            <person name="Alvarez Arevalo M."/>
            <person name="Sterndorff E.B."/>
            <person name="Faurdal D."/>
            <person name="Vuksanovic O."/>
            <person name="Mourched A.-S."/>
            <person name="Charusanti P."/>
            <person name="Shaw S."/>
            <person name="Blin K."/>
            <person name="Weber T."/>
        </authorList>
    </citation>
    <scope>NUCLEOTIDE SEQUENCE</scope>
    <source>
        <strain evidence="4">NBC_00008</strain>
    </source>
</reference>
<accession>A0AAU2VN23</accession>
<sequence>MLRLLPACGRMDATWYVRVIRVRTEDNRWRRPVSSPDPQVRAARNLADPPPEKKSQKKSQNEPQGTADSTTENKASESSENSATDPTAETPAGTEAGDKAVRSRSRSRGPVVAITGAATGVGELLAARLAASEEIKQVVAIDERRGEVSEATWHILDVRDPAIAEKLRGADVVVHLALDLDLETDPAARTAYNVRGTQTVLTAAAAVGVHRVVLCTSAMVYGALPDNDIPLAEDAELRATAEATGVGDLLEIERLGRRAPRAHPGLHVTVVRPTVLVGGTDTALTRYFESPRLLVVAGSHPTWQFCHVDDLVTALEYAALEKIDGEFAVGCDGWLEQEEVEEISGVRRMELPSAVALGAAARLHRIGLTPSPAGDLAYTMHPWVVSVSRLHDAGWRPSWTNEEVLAALLEEVEGRHTLAGRRLGRKDATAAGAAGATVALLGTAALVRRARKARRRI</sequence>
<feature type="transmembrane region" description="Helical" evidence="2">
    <location>
        <begin position="428"/>
        <end position="447"/>
    </location>
</feature>
<dbReference type="CDD" id="cd05240">
    <property type="entry name" value="UDP_G4E_3_SDR_e"/>
    <property type="match status" value="1"/>
</dbReference>
<dbReference type="InterPro" id="IPR001509">
    <property type="entry name" value="Epimerase_deHydtase"/>
</dbReference>
<dbReference type="InterPro" id="IPR050177">
    <property type="entry name" value="Lipid_A_modif_metabolic_enz"/>
</dbReference>
<dbReference type="EMBL" id="CP108313">
    <property type="protein sequence ID" value="WTW68915.1"/>
    <property type="molecule type" value="Genomic_DNA"/>
</dbReference>
<organism evidence="4">
    <name type="scientific">Streptomyces sp. NBC_00008</name>
    <dbReference type="NCBI Taxonomy" id="2903610"/>
    <lineage>
        <taxon>Bacteria</taxon>
        <taxon>Bacillati</taxon>
        <taxon>Actinomycetota</taxon>
        <taxon>Actinomycetes</taxon>
        <taxon>Kitasatosporales</taxon>
        <taxon>Streptomycetaceae</taxon>
        <taxon>Streptomyces</taxon>
    </lineage>
</organism>
<feature type="compositionally biased region" description="Low complexity" evidence="1">
    <location>
        <begin position="61"/>
        <end position="84"/>
    </location>
</feature>